<dbReference type="PROSITE" id="PS51384">
    <property type="entry name" value="FAD_FR"/>
    <property type="match status" value="1"/>
</dbReference>
<dbReference type="InterPro" id="IPR039261">
    <property type="entry name" value="FNR_nucleotide-bd"/>
</dbReference>
<proteinExistence type="predicted"/>
<feature type="domain" description="FAD-binding FR-type" evidence="2">
    <location>
        <begin position="89"/>
        <end position="185"/>
    </location>
</feature>
<dbReference type="Gene3D" id="2.40.30.10">
    <property type="entry name" value="Translation factors"/>
    <property type="match status" value="1"/>
</dbReference>
<evidence type="ECO:0000259" key="1">
    <source>
        <dbReference type="PROSITE" id="PS51085"/>
    </source>
</evidence>
<evidence type="ECO:0000259" key="2">
    <source>
        <dbReference type="PROSITE" id="PS51384"/>
    </source>
</evidence>
<dbReference type="PRINTS" id="PR00410">
    <property type="entry name" value="PHEHYDRXLASE"/>
</dbReference>
<dbReference type="InterPro" id="IPR017927">
    <property type="entry name" value="FAD-bd_FR_type"/>
</dbReference>
<dbReference type="SUPFAM" id="SSF54292">
    <property type="entry name" value="2Fe-2S ferredoxin-like"/>
    <property type="match status" value="1"/>
</dbReference>
<dbReference type="SUPFAM" id="SSF52343">
    <property type="entry name" value="Ferredoxin reductase-like, C-terminal NADP-linked domain"/>
    <property type="match status" value="1"/>
</dbReference>
<dbReference type="Gene3D" id="3.40.50.80">
    <property type="entry name" value="Nucleotide-binding domain of ferredoxin-NADP reductase (FNR) module"/>
    <property type="match status" value="1"/>
</dbReference>
<sequence>MPELRVGARHWPVATDSNLLDALLAAGISVPYSCRAGHCHACLVRCLHGQPADARPDVLSTAQRAEGWRLACQCRVIEDLHVAPFDPNGDGVPAQVAEVQWFGEVLRVRLLPERPLRYQAGQHAVLWLQGVARPYSLASLPGEDRYLEFHIDCRREGAFSARARQLRCGDAISLGELRGGALHYDPDWRDKPLWLLAAGTGLAPLWGILREALRQGHAGPIRLLHVAHGASGHYLAEALNELARKHRSLRVEEVLADELQAALAALRLESRQTVALACGAPATVEQFARRLFIAGLPRNQLYTDVFTPAEDTP</sequence>
<feature type="domain" description="2Fe-2S ferredoxin-type" evidence="1">
    <location>
        <begin position="2"/>
        <end position="88"/>
    </location>
</feature>
<dbReference type="STRING" id="157783.LK03_01370"/>
<keyword evidence="4" id="KW-1185">Reference proteome</keyword>
<dbReference type="InterPro" id="IPR012675">
    <property type="entry name" value="Beta-grasp_dom_sf"/>
</dbReference>
<dbReference type="OrthoDB" id="9806195at2"/>
<protein>
    <recommendedName>
        <fullName evidence="5">Iron-sulfur-binding ferredoxin reductase</fullName>
    </recommendedName>
</protein>
<gene>
    <name evidence="3" type="ORF">LK03_01370</name>
</gene>
<dbReference type="InterPro" id="IPR001433">
    <property type="entry name" value="OxRdtase_FAD/NAD-bd"/>
</dbReference>
<dbReference type="SUPFAM" id="SSF63380">
    <property type="entry name" value="Riboflavin synthase domain-like"/>
    <property type="match status" value="1"/>
</dbReference>
<dbReference type="Pfam" id="PF00111">
    <property type="entry name" value="Fer2"/>
    <property type="match status" value="1"/>
</dbReference>
<dbReference type="AlphaFoldDB" id="A0A089WH87"/>
<dbReference type="InterPro" id="IPR008333">
    <property type="entry name" value="Cbr1-like_FAD-bd_dom"/>
</dbReference>
<reference evidence="3 4" key="1">
    <citation type="submission" date="2014-09" db="EMBL/GenBank/DDBJ databases">
        <authorList>
            <person name="Chan K.-G."/>
        </authorList>
    </citation>
    <scope>NUCLEOTIDE SEQUENCE [LARGE SCALE GENOMIC DNA]</scope>
    <source>
        <strain evidence="3 4">ND07</strain>
    </source>
</reference>
<dbReference type="PROSITE" id="PS51085">
    <property type="entry name" value="2FE2S_FER_2"/>
    <property type="match status" value="1"/>
</dbReference>
<dbReference type="CDD" id="cd00207">
    <property type="entry name" value="fer2"/>
    <property type="match status" value="1"/>
</dbReference>
<dbReference type="InterPro" id="IPR036010">
    <property type="entry name" value="2Fe-2S_ferredoxin-like_sf"/>
</dbReference>
<dbReference type="eggNOG" id="COG0633">
    <property type="taxonomic scope" value="Bacteria"/>
</dbReference>
<dbReference type="EMBL" id="CP009455">
    <property type="protein sequence ID" value="AIR87966.1"/>
    <property type="molecule type" value="Genomic_DNA"/>
</dbReference>
<organism evidence="3 4">
    <name type="scientific">Pseudomonas cremoricolorata</name>
    <dbReference type="NCBI Taxonomy" id="157783"/>
    <lineage>
        <taxon>Bacteria</taxon>
        <taxon>Pseudomonadati</taxon>
        <taxon>Pseudomonadota</taxon>
        <taxon>Gammaproteobacteria</taxon>
        <taxon>Pseudomonadales</taxon>
        <taxon>Pseudomonadaceae</taxon>
        <taxon>Pseudomonas</taxon>
    </lineage>
</organism>
<dbReference type="GO" id="GO:0016491">
    <property type="term" value="F:oxidoreductase activity"/>
    <property type="evidence" value="ECO:0007669"/>
    <property type="project" value="InterPro"/>
</dbReference>
<dbReference type="Proteomes" id="UP000029493">
    <property type="component" value="Chromosome"/>
</dbReference>
<evidence type="ECO:0008006" key="5">
    <source>
        <dbReference type="Google" id="ProtNLM"/>
    </source>
</evidence>
<name>A0A089WH87_9PSED</name>
<evidence type="ECO:0000313" key="3">
    <source>
        <dbReference type="EMBL" id="AIR87966.1"/>
    </source>
</evidence>
<dbReference type="Pfam" id="PF00970">
    <property type="entry name" value="FAD_binding_6"/>
    <property type="match status" value="1"/>
</dbReference>
<dbReference type="InterPro" id="IPR001041">
    <property type="entry name" value="2Fe-2S_ferredoxin-type"/>
</dbReference>
<dbReference type="Gene3D" id="3.10.20.30">
    <property type="match status" value="1"/>
</dbReference>
<accession>A0A089WH87</accession>
<dbReference type="InterPro" id="IPR050415">
    <property type="entry name" value="MRET"/>
</dbReference>
<dbReference type="InterPro" id="IPR017938">
    <property type="entry name" value="Riboflavin_synthase-like_b-brl"/>
</dbReference>
<dbReference type="KEGG" id="psw:LK03_01370"/>
<dbReference type="eggNOG" id="COG0543">
    <property type="taxonomic scope" value="Bacteria"/>
</dbReference>
<dbReference type="PANTHER" id="PTHR47354">
    <property type="entry name" value="NADH OXIDOREDUCTASE HCR"/>
    <property type="match status" value="1"/>
</dbReference>
<dbReference type="GO" id="GO:0051536">
    <property type="term" value="F:iron-sulfur cluster binding"/>
    <property type="evidence" value="ECO:0007669"/>
    <property type="project" value="InterPro"/>
</dbReference>
<dbReference type="RefSeq" id="WP_038410749.1">
    <property type="nucleotide sequence ID" value="NZ_CP009455.1"/>
</dbReference>
<dbReference type="PANTHER" id="PTHR47354:SF3">
    <property type="entry name" value="OXIDOREDUCTASE-RELATED"/>
    <property type="match status" value="1"/>
</dbReference>
<dbReference type="NCBIfam" id="NF004317">
    <property type="entry name" value="PRK05713.1"/>
    <property type="match status" value="1"/>
</dbReference>
<evidence type="ECO:0000313" key="4">
    <source>
        <dbReference type="Proteomes" id="UP000029493"/>
    </source>
</evidence>
<dbReference type="Pfam" id="PF00175">
    <property type="entry name" value="NAD_binding_1"/>
    <property type="match status" value="1"/>
</dbReference>